<evidence type="ECO:0008006" key="3">
    <source>
        <dbReference type="Google" id="ProtNLM"/>
    </source>
</evidence>
<reference evidence="1 2" key="1">
    <citation type="journal article" date="2020" name="Nature">
        <title>Six reference-quality genomes reveal evolution of bat adaptations.</title>
        <authorList>
            <person name="Jebb D."/>
            <person name="Huang Z."/>
            <person name="Pippel M."/>
            <person name="Hughes G.M."/>
            <person name="Lavrichenko K."/>
            <person name="Devanna P."/>
            <person name="Winkler S."/>
            <person name="Jermiin L.S."/>
            <person name="Skirmuntt E.C."/>
            <person name="Katzourakis A."/>
            <person name="Burkitt-Gray L."/>
            <person name="Ray D.A."/>
            <person name="Sullivan K.A.M."/>
            <person name="Roscito J.G."/>
            <person name="Kirilenko B.M."/>
            <person name="Davalos L.M."/>
            <person name="Corthals A.P."/>
            <person name="Power M.L."/>
            <person name="Jones G."/>
            <person name="Ransome R.D."/>
            <person name="Dechmann D.K.N."/>
            <person name="Locatelli A.G."/>
            <person name="Puechmaille S.J."/>
            <person name="Fedrigo O."/>
            <person name="Jarvis E.D."/>
            <person name="Hiller M."/>
            <person name="Vernes S.C."/>
            <person name="Myers E.W."/>
            <person name="Teeling E.C."/>
        </authorList>
    </citation>
    <scope>NUCLEOTIDE SEQUENCE [LARGE SCALE GENOMIC DNA]</scope>
    <source>
        <strain evidence="1">MMolMol1</strain>
        <tissue evidence="1">Muscle</tissue>
    </source>
</reference>
<gene>
    <name evidence="1" type="ORF">HJG59_011179</name>
</gene>
<protein>
    <recommendedName>
        <fullName evidence="3">Reverse transcriptase domain-containing protein</fullName>
    </recommendedName>
</protein>
<accession>A0A7J8HDR3</accession>
<dbReference type="InParanoid" id="A0A7J8HDR3"/>
<evidence type="ECO:0000313" key="1">
    <source>
        <dbReference type="EMBL" id="KAF6469822.1"/>
    </source>
</evidence>
<dbReference type="EMBL" id="JACASF010000007">
    <property type="protein sequence ID" value="KAF6469822.1"/>
    <property type="molecule type" value="Genomic_DNA"/>
</dbReference>
<dbReference type="PANTHER" id="PTHR19446">
    <property type="entry name" value="REVERSE TRANSCRIPTASES"/>
    <property type="match status" value="1"/>
</dbReference>
<comment type="caution">
    <text evidence="1">The sequence shown here is derived from an EMBL/GenBank/DDBJ whole genome shotgun (WGS) entry which is preliminary data.</text>
</comment>
<dbReference type="Proteomes" id="UP000550707">
    <property type="component" value="Unassembled WGS sequence"/>
</dbReference>
<dbReference type="InterPro" id="IPR043502">
    <property type="entry name" value="DNA/RNA_pol_sf"/>
</dbReference>
<proteinExistence type="predicted"/>
<keyword evidence="2" id="KW-1185">Reference proteome</keyword>
<evidence type="ECO:0000313" key="2">
    <source>
        <dbReference type="Proteomes" id="UP000550707"/>
    </source>
</evidence>
<dbReference type="AlphaFoldDB" id="A0A7J8HDR3"/>
<name>A0A7J8HDR3_MOLMO</name>
<dbReference type="SUPFAM" id="SSF56672">
    <property type="entry name" value="DNA/RNA polymerases"/>
    <property type="match status" value="1"/>
</dbReference>
<organism evidence="1 2">
    <name type="scientific">Molossus molossus</name>
    <name type="common">Pallas' mastiff bat</name>
    <name type="synonym">Vespertilio molossus</name>
    <dbReference type="NCBI Taxonomy" id="27622"/>
    <lineage>
        <taxon>Eukaryota</taxon>
        <taxon>Metazoa</taxon>
        <taxon>Chordata</taxon>
        <taxon>Craniata</taxon>
        <taxon>Vertebrata</taxon>
        <taxon>Euteleostomi</taxon>
        <taxon>Mammalia</taxon>
        <taxon>Eutheria</taxon>
        <taxon>Laurasiatheria</taxon>
        <taxon>Chiroptera</taxon>
        <taxon>Yangochiroptera</taxon>
        <taxon>Molossidae</taxon>
        <taxon>Molossus</taxon>
    </lineage>
</organism>
<sequence>MDKVLETQSLPKLNWEKIENLNRQIETKEIQDVINTLRANKSPGPDGFTWKFYRTFKEGLIPILFKLFQNIQEEGRLPNSFYKASIILIPKSEKDTTNKKSYRPISLMNINAKILNKILANQIQ</sequence>